<sequence>MQKTQNRQPVPAAKIMSTVPIVHGEGLPFRRSSRLALRQQLTEKIPDAQALKSRGYLLGRRIAKGTFATVVRAKYYDPHAAGDGLQAPSGLDLACKIVDESKSKDEAFLKKFLPRELKILERIMHPNIIQIQSIIRRDCRLFIFMRLAERGDLLGFIRKYGALPEERCRYWFYQMADAIRYLHRLNIAHRDLKCENVLISKNMNIKLSDFGFARTCIDETGMAVMSQTYCGSAAYAAPEIISGKAYTPKSADLWSLGVILFIMLNGTMPFDEKNLKKLVKSQLAKQFAFRPEVEKVVSLDAIRMVRHLLEPDPITRINIDEVMQERWESNVVVDK</sequence>
<evidence type="ECO:0000256" key="5">
    <source>
        <dbReference type="ARBA" id="ARBA00022741"/>
    </source>
</evidence>
<keyword evidence="5" id="KW-0547">Nucleotide-binding</keyword>
<evidence type="ECO:0000256" key="10">
    <source>
        <dbReference type="ARBA" id="ARBA00022871"/>
    </source>
</evidence>
<dbReference type="Pfam" id="PF00069">
    <property type="entry name" value="Pkinase"/>
    <property type="match status" value="1"/>
</dbReference>
<evidence type="ECO:0000256" key="8">
    <source>
        <dbReference type="ARBA" id="ARBA00022842"/>
    </source>
</evidence>
<evidence type="ECO:0000256" key="4">
    <source>
        <dbReference type="ARBA" id="ARBA00022723"/>
    </source>
</evidence>
<evidence type="ECO:0000256" key="9">
    <source>
        <dbReference type="ARBA" id="ARBA00022843"/>
    </source>
</evidence>
<keyword evidence="8" id="KW-0460">Magnesium</keyword>
<comment type="cofactor">
    <cofactor evidence="1">
        <name>Mg(2+)</name>
        <dbReference type="ChEBI" id="CHEBI:18420"/>
    </cofactor>
</comment>
<dbReference type="SMART" id="SM00220">
    <property type="entry name" value="S_TKc"/>
    <property type="match status" value="1"/>
</dbReference>
<dbReference type="EnsemblMetazoa" id="AALFPA23_022709.R33699">
    <property type="protein sequence ID" value="AALFPA23_022709.P33699"/>
    <property type="gene ID" value="AALFPA23_022709"/>
</dbReference>
<keyword evidence="10" id="KW-0744">Spermatogenesis</keyword>
<dbReference type="Proteomes" id="UP000069940">
    <property type="component" value="Unassembled WGS sequence"/>
</dbReference>
<dbReference type="Gene3D" id="1.10.510.10">
    <property type="entry name" value="Transferase(Phosphotransferase) domain 1"/>
    <property type="match status" value="1"/>
</dbReference>
<keyword evidence="7" id="KW-0067">ATP-binding</keyword>
<keyword evidence="2" id="KW-0217">Developmental protein</keyword>
<evidence type="ECO:0000259" key="11">
    <source>
        <dbReference type="PROSITE" id="PS50011"/>
    </source>
</evidence>
<dbReference type="PROSITE" id="PS50011">
    <property type="entry name" value="PROTEIN_KINASE_DOM"/>
    <property type="match status" value="1"/>
</dbReference>
<organism evidence="12 13">
    <name type="scientific">Aedes albopictus</name>
    <name type="common">Asian tiger mosquito</name>
    <name type="synonym">Stegomyia albopicta</name>
    <dbReference type="NCBI Taxonomy" id="7160"/>
    <lineage>
        <taxon>Eukaryota</taxon>
        <taxon>Metazoa</taxon>
        <taxon>Ecdysozoa</taxon>
        <taxon>Arthropoda</taxon>
        <taxon>Hexapoda</taxon>
        <taxon>Insecta</taxon>
        <taxon>Pterygota</taxon>
        <taxon>Neoptera</taxon>
        <taxon>Endopterygota</taxon>
        <taxon>Diptera</taxon>
        <taxon>Nematocera</taxon>
        <taxon>Culicoidea</taxon>
        <taxon>Culicidae</taxon>
        <taxon>Culicinae</taxon>
        <taxon>Aedini</taxon>
        <taxon>Aedes</taxon>
        <taxon>Stegomyia</taxon>
    </lineage>
</organism>
<dbReference type="InterPro" id="IPR000719">
    <property type="entry name" value="Prot_kinase_dom"/>
</dbReference>
<dbReference type="InterPro" id="IPR011009">
    <property type="entry name" value="Kinase-like_dom_sf"/>
</dbReference>
<keyword evidence="3" id="KW-0597">Phosphoprotein</keyword>
<dbReference type="GeneID" id="115270935"/>
<keyword evidence="6" id="KW-0221">Differentiation</keyword>
<reference evidence="12" key="2">
    <citation type="submission" date="2025-05" db="UniProtKB">
        <authorList>
            <consortium name="EnsemblMetazoa"/>
        </authorList>
    </citation>
    <scope>IDENTIFICATION</scope>
    <source>
        <strain evidence="12">Foshan</strain>
    </source>
</reference>
<evidence type="ECO:0000313" key="12">
    <source>
        <dbReference type="EnsemblMetazoa" id="AALFPA23_022709.P33699"/>
    </source>
</evidence>
<reference evidence="13" key="1">
    <citation type="journal article" date="2015" name="Proc. Natl. Acad. Sci. U.S.A.">
        <title>Genome sequence of the Asian Tiger mosquito, Aedes albopictus, reveals insights into its biology, genetics, and evolution.</title>
        <authorList>
            <person name="Chen X.G."/>
            <person name="Jiang X."/>
            <person name="Gu J."/>
            <person name="Xu M."/>
            <person name="Wu Y."/>
            <person name="Deng Y."/>
            <person name="Zhang C."/>
            <person name="Bonizzoni M."/>
            <person name="Dermauw W."/>
            <person name="Vontas J."/>
            <person name="Armbruster P."/>
            <person name="Huang X."/>
            <person name="Yang Y."/>
            <person name="Zhang H."/>
            <person name="He W."/>
            <person name="Peng H."/>
            <person name="Liu Y."/>
            <person name="Wu K."/>
            <person name="Chen J."/>
            <person name="Lirakis M."/>
            <person name="Topalis P."/>
            <person name="Van Leeuwen T."/>
            <person name="Hall A.B."/>
            <person name="Jiang X."/>
            <person name="Thorpe C."/>
            <person name="Mueller R.L."/>
            <person name="Sun C."/>
            <person name="Waterhouse R.M."/>
            <person name="Yan G."/>
            <person name="Tu Z.J."/>
            <person name="Fang X."/>
            <person name="James A.A."/>
        </authorList>
    </citation>
    <scope>NUCLEOTIDE SEQUENCE [LARGE SCALE GENOMIC DNA]</scope>
    <source>
        <strain evidence="13">Foshan</strain>
    </source>
</reference>
<evidence type="ECO:0000256" key="1">
    <source>
        <dbReference type="ARBA" id="ARBA00001946"/>
    </source>
</evidence>
<dbReference type="PROSITE" id="PS00108">
    <property type="entry name" value="PROTEIN_KINASE_ST"/>
    <property type="match status" value="1"/>
</dbReference>
<name>A0ABM1ZY30_AEDAL</name>
<evidence type="ECO:0000256" key="3">
    <source>
        <dbReference type="ARBA" id="ARBA00022553"/>
    </source>
</evidence>
<dbReference type="SUPFAM" id="SSF56112">
    <property type="entry name" value="Protein kinase-like (PK-like)"/>
    <property type="match status" value="1"/>
</dbReference>
<accession>A0ABM1ZY30</accession>
<protein>
    <recommendedName>
        <fullName evidence="11">Protein kinase domain-containing protein</fullName>
    </recommendedName>
</protein>
<proteinExistence type="predicted"/>
<dbReference type="PANTHER" id="PTHR24346">
    <property type="entry name" value="MAP/MICROTUBULE AFFINITY-REGULATING KINASE"/>
    <property type="match status" value="1"/>
</dbReference>
<evidence type="ECO:0000256" key="7">
    <source>
        <dbReference type="ARBA" id="ARBA00022840"/>
    </source>
</evidence>
<evidence type="ECO:0000256" key="2">
    <source>
        <dbReference type="ARBA" id="ARBA00022473"/>
    </source>
</evidence>
<keyword evidence="9" id="KW-0832">Ubl conjugation</keyword>
<dbReference type="InterPro" id="IPR008271">
    <property type="entry name" value="Ser/Thr_kinase_AS"/>
</dbReference>
<dbReference type="PANTHER" id="PTHR24346:SF102">
    <property type="entry name" value="TESTIS-SPECIFIC SERINE_THREONINE-PROTEIN KINASE 1"/>
    <property type="match status" value="1"/>
</dbReference>
<keyword evidence="4" id="KW-0479">Metal-binding</keyword>
<keyword evidence="13" id="KW-1185">Reference proteome</keyword>
<feature type="domain" description="Protein kinase" evidence="11">
    <location>
        <begin position="56"/>
        <end position="328"/>
    </location>
</feature>
<evidence type="ECO:0000313" key="13">
    <source>
        <dbReference type="Proteomes" id="UP000069940"/>
    </source>
</evidence>
<evidence type="ECO:0000256" key="6">
    <source>
        <dbReference type="ARBA" id="ARBA00022782"/>
    </source>
</evidence>
<dbReference type="RefSeq" id="XP_029736138.1">
    <property type="nucleotide sequence ID" value="XM_029880278.2"/>
</dbReference>